<proteinExistence type="predicted"/>
<dbReference type="EMBL" id="KD202305">
    <property type="protein sequence ID" value="EMS52780.1"/>
    <property type="molecule type" value="Genomic_DNA"/>
</dbReference>
<organism evidence="1">
    <name type="scientific">Triticum urartu</name>
    <name type="common">Red wild einkorn</name>
    <name type="synonym">Crithodium urartu</name>
    <dbReference type="NCBI Taxonomy" id="4572"/>
    <lineage>
        <taxon>Eukaryota</taxon>
        <taxon>Viridiplantae</taxon>
        <taxon>Streptophyta</taxon>
        <taxon>Embryophyta</taxon>
        <taxon>Tracheophyta</taxon>
        <taxon>Spermatophyta</taxon>
        <taxon>Magnoliopsida</taxon>
        <taxon>Liliopsida</taxon>
        <taxon>Poales</taxon>
        <taxon>Poaceae</taxon>
        <taxon>BOP clade</taxon>
        <taxon>Pooideae</taxon>
        <taxon>Triticodae</taxon>
        <taxon>Triticeae</taxon>
        <taxon>Triticinae</taxon>
        <taxon>Triticum</taxon>
    </lineage>
</organism>
<reference evidence="1" key="1">
    <citation type="journal article" date="2013" name="Nature">
        <title>Draft genome of the wheat A-genome progenitor Triticum urartu.</title>
        <authorList>
            <person name="Ling H.Q."/>
            <person name="Zhao S."/>
            <person name="Liu D."/>
            <person name="Wang J."/>
            <person name="Sun H."/>
            <person name="Zhang C."/>
            <person name="Fan H."/>
            <person name="Li D."/>
            <person name="Dong L."/>
            <person name="Tao Y."/>
            <person name="Gao C."/>
            <person name="Wu H."/>
            <person name="Li Y."/>
            <person name="Cui Y."/>
            <person name="Guo X."/>
            <person name="Zheng S."/>
            <person name="Wang B."/>
            <person name="Yu K."/>
            <person name="Liang Q."/>
            <person name="Yang W."/>
            <person name="Lou X."/>
            <person name="Chen J."/>
            <person name="Feng M."/>
            <person name="Jian J."/>
            <person name="Zhang X."/>
            <person name="Luo G."/>
            <person name="Jiang Y."/>
            <person name="Liu J."/>
            <person name="Wang Z."/>
            <person name="Sha Y."/>
            <person name="Zhang B."/>
            <person name="Wu H."/>
            <person name="Tang D."/>
            <person name="Shen Q."/>
            <person name="Xue P."/>
            <person name="Zou S."/>
            <person name="Wang X."/>
            <person name="Liu X."/>
            <person name="Wang F."/>
            <person name="Yang Y."/>
            <person name="An X."/>
            <person name="Dong Z."/>
            <person name="Zhang K."/>
            <person name="Zhang X."/>
            <person name="Luo M.C."/>
            <person name="Dvorak J."/>
            <person name="Tong Y."/>
            <person name="Wang J."/>
            <person name="Yang H."/>
            <person name="Li Z."/>
            <person name="Wang D."/>
            <person name="Zhang A."/>
            <person name="Wang J."/>
        </authorList>
    </citation>
    <scope>NUCLEOTIDE SEQUENCE</scope>
</reference>
<name>M7ZK97_TRIUA</name>
<dbReference type="AlphaFoldDB" id="M7ZK97"/>
<sequence length="224" mass="24347">MDLPWICSVVPLNEERITKTIGEINRGCRETAGVRKPGFVPSSSRVHCRTGRLVELHPAAAGQDEIACTLRARSPEGGGGLCEKVNQQQIEGLVLVVVVGSMAFCSAPSRKLPVSFSYESGRATPGDWTMATHPVGGARPASRDSTGKWRIAGAATDLRRVAADAHGGSRGGGAGSKQDPNNYFDPEIYREWRFGSRIQMNSKSEPLRQAWDVCYRSLSKEYKN</sequence>
<protein>
    <submittedName>
        <fullName evidence="1">Uncharacterized protein</fullName>
    </submittedName>
</protein>
<gene>
    <name evidence="1" type="ORF">TRIUR3_33447</name>
</gene>
<evidence type="ECO:0000313" key="1">
    <source>
        <dbReference type="EMBL" id="EMS52780.1"/>
    </source>
</evidence>
<accession>M7ZK97</accession>